<dbReference type="Gene3D" id="2.160.10.10">
    <property type="entry name" value="Hexapeptide repeat proteins"/>
    <property type="match status" value="1"/>
</dbReference>
<feature type="domain" description="Nucleotidyl transferase" evidence="10">
    <location>
        <begin position="5"/>
        <end position="144"/>
    </location>
</feature>
<keyword evidence="13" id="KW-1185">Reference proteome</keyword>
<dbReference type="GO" id="GO:0003743">
    <property type="term" value="F:translation initiation factor activity"/>
    <property type="evidence" value="ECO:0007669"/>
    <property type="project" value="UniProtKB-KW"/>
</dbReference>
<dbReference type="Pfam" id="PF00483">
    <property type="entry name" value="NTP_transferase"/>
    <property type="match status" value="1"/>
</dbReference>
<keyword evidence="12" id="KW-0808">Transferase</keyword>
<dbReference type="GO" id="GO:0005851">
    <property type="term" value="C:eukaryotic translation initiation factor 2B complex"/>
    <property type="evidence" value="ECO:0007669"/>
    <property type="project" value="TreeGrafter"/>
</dbReference>
<evidence type="ECO:0000256" key="1">
    <source>
        <dbReference type="ARBA" id="ARBA00004514"/>
    </source>
</evidence>
<evidence type="ECO:0000313" key="12">
    <source>
        <dbReference type="EMBL" id="KAI1720284.1"/>
    </source>
</evidence>
<dbReference type="EMBL" id="JAKKPZ010000006">
    <property type="protein sequence ID" value="KAI1720284.1"/>
    <property type="molecule type" value="Genomic_DNA"/>
</dbReference>
<feature type="domain" description="EIF2B subunit epsilon/gamma LbH" evidence="11">
    <location>
        <begin position="321"/>
        <end position="413"/>
    </location>
</feature>
<comment type="similarity">
    <text evidence="2">Belongs to the eIF-2B gamma/epsilon subunits family.</text>
</comment>
<evidence type="ECO:0000313" key="13">
    <source>
        <dbReference type="Proteomes" id="UP001201812"/>
    </source>
</evidence>
<dbReference type="PANTHER" id="PTHR45989">
    <property type="entry name" value="TRANSLATION INITIATION FACTOR EIF-2B SUBUNIT GAMMA"/>
    <property type="match status" value="1"/>
</dbReference>
<reference evidence="12" key="1">
    <citation type="submission" date="2022-01" db="EMBL/GenBank/DDBJ databases">
        <title>Genome Sequence Resource for Two Populations of Ditylenchus destructor, the Migratory Endoparasitic Phytonematode.</title>
        <authorList>
            <person name="Zhang H."/>
            <person name="Lin R."/>
            <person name="Xie B."/>
        </authorList>
    </citation>
    <scope>NUCLEOTIDE SEQUENCE</scope>
    <source>
        <strain evidence="12">BazhouSP</strain>
    </source>
</reference>
<accession>A0AAD4N805</accession>
<keyword evidence="3" id="KW-0963">Cytoplasm</keyword>
<evidence type="ECO:0000256" key="9">
    <source>
        <dbReference type="ARBA" id="ARBA00046432"/>
    </source>
</evidence>
<keyword evidence="4" id="KW-0396">Initiation factor</keyword>
<protein>
    <recommendedName>
        <fullName evidence="6">Translation initiation factor eIF2B subunit gamma</fullName>
    </recommendedName>
    <alternativeName>
        <fullName evidence="7">eIF2B GDP-GTP exchange factor subunit gamma</fullName>
    </alternativeName>
</protein>
<evidence type="ECO:0000256" key="8">
    <source>
        <dbReference type="ARBA" id="ARBA00045373"/>
    </source>
</evidence>
<evidence type="ECO:0000256" key="3">
    <source>
        <dbReference type="ARBA" id="ARBA00022490"/>
    </source>
</evidence>
<evidence type="ECO:0000256" key="5">
    <source>
        <dbReference type="ARBA" id="ARBA00022917"/>
    </source>
</evidence>
<gene>
    <name evidence="12" type="ORF">DdX_05669</name>
</gene>
<sequence>MNYQAIVFAGGSGSRMTSLTDYMPKPLLPVANIPLFWYPLNMLSRSNITDIKLVTNEKCYPEISRMLTNGSLPALPNLTVDVIAVKPENGEEIDDWGTADVLRHINSKIDRKRDIILVTGDIVTDLELTGMLDFHKNNGSHLTCLFSELILNGPVPGPKERLRKYRDFTALIPDTSQLLFLSEDEDFGDQQEFDAALFRRYSKVMLSSTYKDVHVYAMNSQLLDIIEWDTSFSSVKADFIPYLLKCQYSRKSEKLQNLLNRVAKADDESFRCFAYRCGAANATLVGHCNTITAYFEANRAVQRVLKNLSMEVPEKSREELKSNGTVVVDSTIGATGTTTDAKTAIKKSVVGNRCEIGANVKIESSLLMDDVKVKNGAVIKNSIVFPNVQIGEKSEVNMCIVSTGQTIGDKVKVVNEVISAEREMKLDD</sequence>
<evidence type="ECO:0000256" key="7">
    <source>
        <dbReference type="ARBA" id="ARBA00044229"/>
    </source>
</evidence>
<dbReference type="AlphaFoldDB" id="A0AAD4N805"/>
<dbReference type="InterPro" id="IPR029044">
    <property type="entry name" value="Nucleotide-diphossugar_trans"/>
</dbReference>
<organism evidence="12 13">
    <name type="scientific">Ditylenchus destructor</name>
    <dbReference type="NCBI Taxonomy" id="166010"/>
    <lineage>
        <taxon>Eukaryota</taxon>
        <taxon>Metazoa</taxon>
        <taxon>Ecdysozoa</taxon>
        <taxon>Nematoda</taxon>
        <taxon>Chromadorea</taxon>
        <taxon>Rhabditida</taxon>
        <taxon>Tylenchina</taxon>
        <taxon>Tylenchomorpha</taxon>
        <taxon>Sphaerularioidea</taxon>
        <taxon>Anguinidae</taxon>
        <taxon>Anguininae</taxon>
        <taxon>Ditylenchus</taxon>
    </lineage>
</organism>
<comment type="caution">
    <text evidence="12">The sequence shown here is derived from an EMBL/GenBank/DDBJ whole genome shotgun (WGS) entry which is preliminary data.</text>
</comment>
<dbReference type="Gene3D" id="3.90.550.10">
    <property type="entry name" value="Spore Coat Polysaccharide Biosynthesis Protein SpsA, Chain A"/>
    <property type="match status" value="1"/>
</dbReference>
<dbReference type="InterPro" id="IPR051960">
    <property type="entry name" value="eIF2B_gamma"/>
</dbReference>
<dbReference type="GO" id="GO:0005829">
    <property type="term" value="C:cytosol"/>
    <property type="evidence" value="ECO:0007669"/>
    <property type="project" value="UniProtKB-SubCell"/>
</dbReference>
<evidence type="ECO:0000256" key="2">
    <source>
        <dbReference type="ARBA" id="ARBA00007878"/>
    </source>
</evidence>
<evidence type="ECO:0000259" key="11">
    <source>
        <dbReference type="Pfam" id="PF25084"/>
    </source>
</evidence>
<dbReference type="Proteomes" id="UP001201812">
    <property type="component" value="Unassembled WGS sequence"/>
</dbReference>
<comment type="subunit">
    <text evidence="9">Component of the translation initiation factor 2B (eIF2B) complex which is a heterodecamer of two sets of five different subunits: alpha, beta, gamma, delta and epsilon. Subunits alpha, beta and delta comprise a regulatory subcomplex and subunits epsilon and gamma comprise a catalytic subcomplex. Within the complex, the hexameric regulatory complex resides at the center, with the two heterodimeric catalytic subcomplexes bound on opposite sides.</text>
</comment>
<evidence type="ECO:0000259" key="10">
    <source>
        <dbReference type="Pfam" id="PF00483"/>
    </source>
</evidence>
<dbReference type="GO" id="GO:0002183">
    <property type="term" value="P:cytoplasmic translational initiation"/>
    <property type="evidence" value="ECO:0007669"/>
    <property type="project" value="TreeGrafter"/>
</dbReference>
<dbReference type="GO" id="GO:0016740">
    <property type="term" value="F:transferase activity"/>
    <property type="evidence" value="ECO:0007669"/>
    <property type="project" value="UniProtKB-KW"/>
</dbReference>
<dbReference type="PANTHER" id="PTHR45989:SF1">
    <property type="entry name" value="TRANSLATION INITIATION FACTOR EIF-2B SUBUNIT GAMMA"/>
    <property type="match status" value="1"/>
</dbReference>
<dbReference type="Pfam" id="PF25084">
    <property type="entry name" value="LbH_EIF2B"/>
    <property type="match status" value="1"/>
</dbReference>
<keyword evidence="5" id="KW-0648">Protein biosynthesis</keyword>
<dbReference type="GO" id="GO:0005085">
    <property type="term" value="F:guanyl-nucleotide exchange factor activity"/>
    <property type="evidence" value="ECO:0007669"/>
    <property type="project" value="TreeGrafter"/>
</dbReference>
<name>A0AAD4N805_9BILA</name>
<evidence type="ECO:0000256" key="6">
    <source>
        <dbReference type="ARBA" id="ARBA00044196"/>
    </source>
</evidence>
<dbReference type="InterPro" id="IPR005835">
    <property type="entry name" value="NTP_transferase_dom"/>
</dbReference>
<evidence type="ECO:0000256" key="4">
    <source>
        <dbReference type="ARBA" id="ARBA00022540"/>
    </source>
</evidence>
<comment type="function">
    <text evidence="8">Acts as a component of the translation initiation factor 2B (eIF2B) complex, which catalyzes the exchange of GDP for GTP on the eukaryotic initiation factor 2 (eIF2) complex gamma subunit. Its guanine nucleotide exchange factor activity is repressed when bound to eIF2 complex phosphorylated on the alpha subunit, thereby limiting the amount of methionyl-initiator methionine tRNA available to the ribosome and consequently global translation is repressed.</text>
</comment>
<dbReference type="SUPFAM" id="SSF53448">
    <property type="entry name" value="Nucleotide-diphospho-sugar transferases"/>
    <property type="match status" value="1"/>
</dbReference>
<comment type="subcellular location">
    <subcellularLocation>
        <location evidence="1">Cytoplasm</location>
        <location evidence="1">Cytosol</location>
    </subcellularLocation>
</comment>
<dbReference type="InterPro" id="IPR056764">
    <property type="entry name" value="LbH_EIF2B3/5"/>
</dbReference>
<proteinExistence type="inferred from homology"/>